<evidence type="ECO:0000256" key="1">
    <source>
        <dbReference type="SAM" id="Phobius"/>
    </source>
</evidence>
<dbReference type="STRING" id="650164.K5X6J5"/>
<keyword evidence="1" id="KW-0812">Transmembrane</keyword>
<feature type="transmembrane region" description="Helical" evidence="1">
    <location>
        <begin position="117"/>
        <end position="135"/>
    </location>
</feature>
<dbReference type="InParanoid" id="K5X6J5"/>
<dbReference type="Proteomes" id="UP000008370">
    <property type="component" value="Unassembled WGS sequence"/>
</dbReference>
<organism evidence="3 4">
    <name type="scientific">Phanerochaete carnosa (strain HHB-10118-sp)</name>
    <name type="common">White-rot fungus</name>
    <name type="synonym">Peniophora carnosa</name>
    <dbReference type="NCBI Taxonomy" id="650164"/>
    <lineage>
        <taxon>Eukaryota</taxon>
        <taxon>Fungi</taxon>
        <taxon>Dikarya</taxon>
        <taxon>Basidiomycota</taxon>
        <taxon>Agaricomycotina</taxon>
        <taxon>Agaricomycetes</taxon>
        <taxon>Polyporales</taxon>
        <taxon>Phanerochaetaceae</taxon>
        <taxon>Phanerochaete</taxon>
    </lineage>
</organism>
<keyword evidence="1" id="KW-1133">Transmembrane helix</keyword>
<dbReference type="HOGENOM" id="CLU_662403_0_0_1"/>
<feature type="transmembrane region" description="Helical" evidence="1">
    <location>
        <begin position="54"/>
        <end position="77"/>
    </location>
</feature>
<feature type="transmembrane region" description="Helical" evidence="1">
    <location>
        <begin position="189"/>
        <end position="212"/>
    </location>
</feature>
<dbReference type="GeneID" id="18908492"/>
<evidence type="ECO:0000313" key="3">
    <source>
        <dbReference type="EMBL" id="EKM58487.1"/>
    </source>
</evidence>
<reference evidence="3 4" key="1">
    <citation type="journal article" date="2012" name="BMC Genomics">
        <title>Comparative genomics of the white-rot fungi, Phanerochaete carnosa and P. chrysosporium, to elucidate the genetic basis of the distinct wood types they colonize.</title>
        <authorList>
            <person name="Suzuki H."/>
            <person name="MacDonald J."/>
            <person name="Syed K."/>
            <person name="Salamov A."/>
            <person name="Hori C."/>
            <person name="Aerts A."/>
            <person name="Henrissat B."/>
            <person name="Wiebenga A."/>
            <person name="vanKuyk P.A."/>
            <person name="Barry K."/>
            <person name="Lindquist E."/>
            <person name="LaButti K."/>
            <person name="Lapidus A."/>
            <person name="Lucas S."/>
            <person name="Coutinho P."/>
            <person name="Gong Y."/>
            <person name="Samejima M."/>
            <person name="Mahadevan R."/>
            <person name="Abou-Zaid M."/>
            <person name="de Vries R.P."/>
            <person name="Igarashi K."/>
            <person name="Yadav J.S."/>
            <person name="Grigoriev I.V."/>
            <person name="Master E.R."/>
        </authorList>
    </citation>
    <scope>NUCLEOTIDE SEQUENCE [LARGE SCALE GENOMIC DNA]</scope>
    <source>
        <strain evidence="3 4">HHB-10118-sp</strain>
    </source>
</reference>
<feature type="transmembrane region" description="Helical" evidence="1">
    <location>
        <begin position="142"/>
        <end position="162"/>
    </location>
</feature>
<proteinExistence type="predicted"/>
<sequence length="368" mass="41233">MFQTSSKTVLTDPGTFAGDAAVQNYVCAAMMTLILWDHVITLSGEIRFIWRRKLSLVTALFIINRYGVLVYGALAIATEFVDGQAVRPLAINQDFLHTAHVIYHSCTYLTRVTETMVLLLMLLFGICSALRTYALWNKNLQLFLVVLTLNLIPFGANLYLYISVTPITTRVTTTVSCLSYMPLTGHEQIQLIAAARVSTILVDIIVLSVTLIKTFETQRVANRLHVQVPLTTMLIRDGTIYFLTVLSMNIAQLVVFHTTEQVYLISFICTVTAILVSRFFLDLRETATGGLEYNTFRPDDSCERTTPLGRDLEELVLDTPIITECGSTSDSHETPGGIQEVWGRVAPQMRMLVENQYYQVLRDNAATP</sequence>
<feature type="transmembrane region" description="Helical" evidence="1">
    <location>
        <begin position="233"/>
        <end position="256"/>
    </location>
</feature>
<dbReference type="OrthoDB" id="2802397at2759"/>
<gene>
    <name evidence="3" type="ORF">PHACADRAFT_140452</name>
</gene>
<evidence type="ECO:0000313" key="4">
    <source>
        <dbReference type="Proteomes" id="UP000008370"/>
    </source>
</evidence>
<dbReference type="KEGG" id="pco:PHACADRAFT_140452"/>
<keyword evidence="1" id="KW-0472">Membrane</keyword>
<feature type="transmembrane region" description="Helical" evidence="1">
    <location>
        <begin position="262"/>
        <end position="281"/>
    </location>
</feature>
<keyword evidence="4" id="KW-1185">Reference proteome</keyword>
<protein>
    <recommendedName>
        <fullName evidence="2">DUF6533 domain-containing protein</fullName>
    </recommendedName>
</protein>
<feature type="transmembrane region" description="Helical" evidence="1">
    <location>
        <begin position="20"/>
        <end position="42"/>
    </location>
</feature>
<accession>K5X6J5</accession>
<dbReference type="RefSeq" id="XP_007393799.1">
    <property type="nucleotide sequence ID" value="XM_007393737.1"/>
</dbReference>
<evidence type="ECO:0000259" key="2">
    <source>
        <dbReference type="Pfam" id="PF20151"/>
    </source>
</evidence>
<dbReference type="InterPro" id="IPR045340">
    <property type="entry name" value="DUF6533"/>
</dbReference>
<name>K5X6J5_PHACS</name>
<dbReference type="EMBL" id="JH930470">
    <property type="protein sequence ID" value="EKM58487.1"/>
    <property type="molecule type" value="Genomic_DNA"/>
</dbReference>
<feature type="domain" description="DUF6533" evidence="2">
    <location>
        <begin position="25"/>
        <end position="70"/>
    </location>
</feature>
<dbReference type="AlphaFoldDB" id="K5X6J5"/>
<dbReference type="Pfam" id="PF20151">
    <property type="entry name" value="DUF6533"/>
    <property type="match status" value="1"/>
</dbReference>